<dbReference type="AlphaFoldDB" id="A0A4U0R987"/>
<reference evidence="1 2" key="1">
    <citation type="submission" date="2019-04" db="EMBL/GenBank/DDBJ databases">
        <authorList>
            <person name="Li J."/>
        </authorList>
    </citation>
    <scope>NUCLEOTIDE SEQUENCE [LARGE SCALE GENOMIC DNA]</scope>
    <source>
        <strain evidence="1 2">KCTC 42687</strain>
    </source>
</reference>
<accession>A0A4U0R987</accession>
<dbReference type="RefSeq" id="WP_136886151.1">
    <property type="nucleotide sequence ID" value="NZ_SUNI01000009.1"/>
</dbReference>
<sequence length="167" mass="18895">MNQNQFFEQEFSRFRLEYEGGNPVALNEAVLLAIWNNVPVPEWAVPGLESMVTMHAEGRFERRQGVAAPLVIEARARQAAAIYQKVEWLLRLDEASWSFYSTGTRQSKTEAFTVASELFQEAGKQYGDRAKAHMNPDTVKNAYYAVQRAVRSGNAHKFGLCKKSGDF</sequence>
<evidence type="ECO:0000313" key="1">
    <source>
        <dbReference type="EMBL" id="TJZ91615.1"/>
    </source>
</evidence>
<proteinExistence type="predicted"/>
<name>A0A4U0R987_9RHOB</name>
<protein>
    <submittedName>
        <fullName evidence="1">Uncharacterized protein</fullName>
    </submittedName>
</protein>
<dbReference type="Proteomes" id="UP000309747">
    <property type="component" value="Unassembled WGS sequence"/>
</dbReference>
<comment type="caution">
    <text evidence="1">The sequence shown here is derived from an EMBL/GenBank/DDBJ whole genome shotgun (WGS) entry which is preliminary data.</text>
</comment>
<organism evidence="1 2">
    <name type="scientific">Paracoccus gahaiensis</name>
    <dbReference type="NCBI Taxonomy" id="1706839"/>
    <lineage>
        <taxon>Bacteria</taxon>
        <taxon>Pseudomonadati</taxon>
        <taxon>Pseudomonadota</taxon>
        <taxon>Alphaproteobacteria</taxon>
        <taxon>Rhodobacterales</taxon>
        <taxon>Paracoccaceae</taxon>
        <taxon>Paracoccus</taxon>
    </lineage>
</organism>
<gene>
    <name evidence="1" type="ORF">FA743_10995</name>
</gene>
<evidence type="ECO:0000313" key="2">
    <source>
        <dbReference type="Proteomes" id="UP000309747"/>
    </source>
</evidence>
<keyword evidence="2" id="KW-1185">Reference proteome</keyword>
<dbReference type="EMBL" id="SUNI01000009">
    <property type="protein sequence ID" value="TJZ91615.1"/>
    <property type="molecule type" value="Genomic_DNA"/>
</dbReference>